<comment type="caution">
    <text evidence="7">The sequence shown here is derived from an EMBL/GenBank/DDBJ whole genome shotgun (WGS) entry which is preliminary data.</text>
</comment>
<evidence type="ECO:0000256" key="2">
    <source>
        <dbReference type="ARBA" id="ARBA00022490"/>
    </source>
</evidence>
<feature type="region of interest" description="Disordered" evidence="6">
    <location>
        <begin position="1"/>
        <end position="25"/>
    </location>
</feature>
<dbReference type="PANTHER" id="PTHR21107">
    <property type="entry name" value="CYTOCHROME C OXIDASE ASSEMBLY PROTEIN COX19"/>
    <property type="match status" value="1"/>
</dbReference>
<comment type="similarity">
    <text evidence="5">Belongs to the COX19 family.</text>
</comment>
<evidence type="ECO:0000256" key="6">
    <source>
        <dbReference type="SAM" id="MobiDB-lite"/>
    </source>
</evidence>
<keyword evidence="8" id="KW-1185">Reference proteome</keyword>
<reference evidence="7 8" key="1">
    <citation type="journal article" date="2016" name="Genome Biol. Evol.">
        <title>Divergent and convergent evolution of fungal pathogenicity.</title>
        <authorList>
            <person name="Shang Y."/>
            <person name="Xiao G."/>
            <person name="Zheng P."/>
            <person name="Cen K."/>
            <person name="Zhan S."/>
            <person name="Wang C."/>
        </authorList>
    </citation>
    <scope>NUCLEOTIDE SEQUENCE [LARGE SCALE GENOMIC DNA]</scope>
    <source>
        <strain evidence="7 8">ARSEF 7405</strain>
    </source>
</reference>
<keyword evidence="3" id="KW-1015">Disulfide bond</keyword>
<dbReference type="OrthoDB" id="268594at2759"/>
<dbReference type="Proteomes" id="UP000242877">
    <property type="component" value="Unassembled WGS sequence"/>
</dbReference>
<comment type="function">
    <text evidence="4">Required for the assembly of mitochondrial cytochrome c oxidase.</text>
</comment>
<feature type="region of interest" description="Disordered" evidence="6">
    <location>
        <begin position="103"/>
        <end position="125"/>
    </location>
</feature>
<dbReference type="InterPro" id="IPR051383">
    <property type="entry name" value="COX19"/>
</dbReference>
<dbReference type="VEuPathDB" id="FungiDB:AAP_02974"/>
<proteinExistence type="inferred from homology"/>
<evidence type="ECO:0000256" key="4">
    <source>
        <dbReference type="ARBA" id="ARBA00037279"/>
    </source>
</evidence>
<organism evidence="7 8">
    <name type="scientific">Ascosphaera apis ARSEF 7405</name>
    <dbReference type="NCBI Taxonomy" id="392613"/>
    <lineage>
        <taxon>Eukaryota</taxon>
        <taxon>Fungi</taxon>
        <taxon>Dikarya</taxon>
        <taxon>Ascomycota</taxon>
        <taxon>Pezizomycotina</taxon>
        <taxon>Eurotiomycetes</taxon>
        <taxon>Eurotiomycetidae</taxon>
        <taxon>Onygenales</taxon>
        <taxon>Ascosphaeraceae</taxon>
        <taxon>Ascosphaera</taxon>
    </lineage>
</organism>
<dbReference type="EMBL" id="AZGZ01000011">
    <property type="protein sequence ID" value="KZZ92319.1"/>
    <property type="molecule type" value="Genomic_DNA"/>
</dbReference>
<dbReference type="GO" id="GO:0005758">
    <property type="term" value="C:mitochondrial intermembrane space"/>
    <property type="evidence" value="ECO:0007669"/>
    <property type="project" value="TreeGrafter"/>
</dbReference>
<sequence length="125" mass="13525">MSFGGPGGQQAAIKPIPPERGSFPLDHDGDCKSVVTDYLKCLKKVGGMNDEDCRKLAKRYLSCRMDKYVFLSIASIVTTSLRLLSNLMAPDSFENLGLVFKEDQKGQGQTGPAVPEDGSQANQAQ</sequence>
<dbReference type="PROSITE" id="PS51808">
    <property type="entry name" value="CHCH"/>
    <property type="match status" value="1"/>
</dbReference>
<comment type="subcellular location">
    <subcellularLocation>
        <location evidence="1">Cytoplasm</location>
    </subcellularLocation>
</comment>
<evidence type="ECO:0000313" key="8">
    <source>
        <dbReference type="Proteomes" id="UP000242877"/>
    </source>
</evidence>
<dbReference type="AlphaFoldDB" id="A0A167Z8M3"/>
<evidence type="ECO:0000313" key="7">
    <source>
        <dbReference type="EMBL" id="KZZ92319.1"/>
    </source>
</evidence>
<dbReference type="GO" id="GO:0033617">
    <property type="term" value="P:mitochondrial respiratory chain complex IV assembly"/>
    <property type="evidence" value="ECO:0007669"/>
    <property type="project" value="TreeGrafter"/>
</dbReference>
<protein>
    <submittedName>
        <fullName evidence="7">Cox19p-like protein</fullName>
    </submittedName>
</protein>
<gene>
    <name evidence="7" type="ORF">AAP_02974</name>
</gene>
<dbReference type="PANTHER" id="PTHR21107:SF2">
    <property type="entry name" value="CYTOCHROME C OXIDASE ASSEMBLY PROTEIN COX19"/>
    <property type="match status" value="1"/>
</dbReference>
<evidence type="ECO:0000256" key="3">
    <source>
        <dbReference type="ARBA" id="ARBA00023157"/>
    </source>
</evidence>
<name>A0A167Z8M3_9EURO</name>
<keyword evidence="2" id="KW-0963">Cytoplasm</keyword>
<accession>A0A167Z8M3</accession>
<evidence type="ECO:0000256" key="5">
    <source>
        <dbReference type="ARBA" id="ARBA00038223"/>
    </source>
</evidence>
<evidence type="ECO:0000256" key="1">
    <source>
        <dbReference type="ARBA" id="ARBA00004496"/>
    </source>
</evidence>